<gene>
    <name evidence="9" type="ORF">DEO72_LG2g2108</name>
</gene>
<sequence length="595" mass="67819">MAMASPSSIFSAYASMTASIMLLRSITNDLIPQPIRGYLINTFRYFFKPRSNTLTLIIQEYSSGIARNHLYDAAEAFPSGLCAQSTILIITTTMFPSRDMAMASPSSIFSAYASMTASIMLLRSITNDLIPQPIRGYLINTFRYFFKPRSNTLTLIIQEYSSGIARNHLYDAAEVYLSTKITPQNERLSVSKTPKEKKLSLRLEKGEELVDWFDGVKLNWNLICSEFEKGNGSYDHSRNSSTRTEKKYFELSFEKKHKEMVVETYLPFVIDKEKEMKDEERVLKMHTLNTFYGHGGFMWDSINLDHPSTFETVAMEAEMKNHIMEDLNRFLRRREFYRKAGRAWKRGYLLYGPPGTGKSSLIAAMANYLKFDIYDLQLDNLVTDSDLRKLLLATANRSILVIEDIDCSVDLPGRRHGDGRKQPNVQLSLCGLLNFIDGLWSSCGDERIIILTTNHKERLDPALLRPGRMDMHINMSYCSYHGFKVLASNYLGISWDHHLFGEIEGLIEGTHITPAQVAEELMKSEDAEVALQGFLKVLKRKKMEGDVSENDGSDKTELNQSKSSKVGCKQKRPVCISKRKNSTGTQRRTRARTLQ</sequence>
<dbReference type="InterPro" id="IPR003593">
    <property type="entry name" value="AAA+_ATPase"/>
</dbReference>
<keyword evidence="10" id="KW-1185">Reference proteome</keyword>
<feature type="compositionally biased region" description="Basic residues" evidence="7">
    <location>
        <begin position="568"/>
        <end position="595"/>
    </location>
</feature>
<dbReference type="Pfam" id="PF25568">
    <property type="entry name" value="AAA_lid_At3g28540"/>
    <property type="match status" value="1"/>
</dbReference>
<dbReference type="Gene3D" id="6.10.280.40">
    <property type="match status" value="1"/>
</dbReference>
<dbReference type="Pfam" id="PF00004">
    <property type="entry name" value="AAA"/>
    <property type="match status" value="1"/>
</dbReference>
<feature type="region of interest" description="Disordered" evidence="7">
    <location>
        <begin position="545"/>
        <end position="595"/>
    </location>
</feature>
<dbReference type="CDD" id="cd19510">
    <property type="entry name" value="RecA-like_BCS1"/>
    <property type="match status" value="1"/>
</dbReference>
<dbReference type="InterPro" id="IPR003960">
    <property type="entry name" value="ATPase_AAA_CS"/>
</dbReference>
<evidence type="ECO:0000256" key="7">
    <source>
        <dbReference type="SAM" id="MobiDB-lite"/>
    </source>
</evidence>
<dbReference type="InterPro" id="IPR050747">
    <property type="entry name" value="Mitochondrial_chaperone_BCS1"/>
</dbReference>
<evidence type="ECO:0000313" key="9">
    <source>
        <dbReference type="EMBL" id="QCD81778.1"/>
    </source>
</evidence>
<keyword evidence="6" id="KW-0547">Nucleotide-binding</keyword>
<dbReference type="Gene3D" id="3.40.50.300">
    <property type="entry name" value="P-loop containing nucleotide triphosphate hydrolases"/>
    <property type="match status" value="1"/>
</dbReference>
<dbReference type="GO" id="GO:0016887">
    <property type="term" value="F:ATP hydrolysis activity"/>
    <property type="evidence" value="ECO:0007669"/>
    <property type="project" value="InterPro"/>
</dbReference>
<keyword evidence="3" id="KW-0378">Hydrolase</keyword>
<dbReference type="InterPro" id="IPR003959">
    <property type="entry name" value="ATPase_AAA_core"/>
</dbReference>
<dbReference type="InterPro" id="IPR027417">
    <property type="entry name" value="P-loop_NTPase"/>
</dbReference>
<comment type="similarity">
    <text evidence="2">Belongs to the AAA ATPase family. BCS1 subfamily.</text>
</comment>
<dbReference type="AlphaFoldDB" id="A0A4D6KVL0"/>
<evidence type="ECO:0000256" key="2">
    <source>
        <dbReference type="ARBA" id="ARBA00007448"/>
    </source>
</evidence>
<comment type="catalytic activity">
    <reaction evidence="5">
        <text>ATP + H2O = ADP + phosphate + H(+)</text>
        <dbReference type="Rhea" id="RHEA:13065"/>
        <dbReference type="ChEBI" id="CHEBI:15377"/>
        <dbReference type="ChEBI" id="CHEBI:15378"/>
        <dbReference type="ChEBI" id="CHEBI:30616"/>
        <dbReference type="ChEBI" id="CHEBI:43474"/>
        <dbReference type="ChEBI" id="CHEBI:456216"/>
    </reaction>
</comment>
<organism evidence="9 10">
    <name type="scientific">Vigna unguiculata</name>
    <name type="common">Cowpea</name>
    <dbReference type="NCBI Taxonomy" id="3917"/>
    <lineage>
        <taxon>Eukaryota</taxon>
        <taxon>Viridiplantae</taxon>
        <taxon>Streptophyta</taxon>
        <taxon>Embryophyta</taxon>
        <taxon>Tracheophyta</taxon>
        <taxon>Spermatophyta</taxon>
        <taxon>Magnoliopsida</taxon>
        <taxon>eudicotyledons</taxon>
        <taxon>Gunneridae</taxon>
        <taxon>Pentapetalae</taxon>
        <taxon>rosids</taxon>
        <taxon>fabids</taxon>
        <taxon>Fabales</taxon>
        <taxon>Fabaceae</taxon>
        <taxon>Papilionoideae</taxon>
        <taxon>50 kb inversion clade</taxon>
        <taxon>NPAAA clade</taxon>
        <taxon>indigoferoid/millettioid clade</taxon>
        <taxon>Phaseoleae</taxon>
        <taxon>Vigna</taxon>
    </lineage>
</organism>
<dbReference type="GO" id="GO:0005524">
    <property type="term" value="F:ATP binding"/>
    <property type="evidence" value="ECO:0007669"/>
    <property type="project" value="UniProtKB-KW"/>
</dbReference>
<evidence type="ECO:0000256" key="3">
    <source>
        <dbReference type="ARBA" id="ARBA00022801"/>
    </source>
</evidence>
<evidence type="ECO:0000256" key="6">
    <source>
        <dbReference type="RuleBase" id="RU003651"/>
    </source>
</evidence>
<keyword evidence="6" id="KW-0067">ATP-binding</keyword>
<accession>A0A4D6KVL0</accession>
<protein>
    <submittedName>
        <fullName evidence="9">Mitochondrial chaperone BCS1</fullName>
    </submittedName>
</protein>
<dbReference type="SUPFAM" id="SSF52540">
    <property type="entry name" value="P-loop containing nucleoside triphosphate hydrolases"/>
    <property type="match status" value="1"/>
</dbReference>
<evidence type="ECO:0000259" key="8">
    <source>
        <dbReference type="SMART" id="SM00382"/>
    </source>
</evidence>
<evidence type="ECO:0000256" key="1">
    <source>
        <dbReference type="ARBA" id="ARBA00001946"/>
    </source>
</evidence>
<proteinExistence type="inferred from homology"/>
<evidence type="ECO:0000313" key="10">
    <source>
        <dbReference type="Proteomes" id="UP000501690"/>
    </source>
</evidence>
<dbReference type="EMBL" id="CP039346">
    <property type="protein sequence ID" value="QCD81778.1"/>
    <property type="molecule type" value="Genomic_DNA"/>
</dbReference>
<dbReference type="GO" id="GO:0006950">
    <property type="term" value="P:response to stress"/>
    <property type="evidence" value="ECO:0007669"/>
    <property type="project" value="UniProtKB-ARBA"/>
</dbReference>
<evidence type="ECO:0000256" key="5">
    <source>
        <dbReference type="ARBA" id="ARBA00049360"/>
    </source>
</evidence>
<dbReference type="PROSITE" id="PS00674">
    <property type="entry name" value="AAA"/>
    <property type="match status" value="1"/>
</dbReference>
<reference evidence="9 10" key="1">
    <citation type="submission" date="2019-04" db="EMBL/GenBank/DDBJ databases">
        <title>An improved genome assembly and genetic linkage map for asparagus bean, Vigna unguiculata ssp. sesquipedialis.</title>
        <authorList>
            <person name="Xia Q."/>
            <person name="Zhang R."/>
            <person name="Dong Y."/>
        </authorList>
    </citation>
    <scope>NUCLEOTIDE SEQUENCE [LARGE SCALE GENOMIC DNA]</scope>
    <source>
        <tissue evidence="9">Leaf</tissue>
    </source>
</reference>
<dbReference type="InterPro" id="IPR058017">
    <property type="entry name" value="At3g28540-like_C"/>
</dbReference>
<dbReference type="Proteomes" id="UP000501690">
    <property type="component" value="Linkage Group LG2"/>
</dbReference>
<keyword evidence="4" id="KW-0460">Magnesium</keyword>
<name>A0A4D6KVL0_VIGUN</name>
<dbReference type="PANTHER" id="PTHR23070">
    <property type="entry name" value="BCS1 AAA-TYPE ATPASE"/>
    <property type="match status" value="1"/>
</dbReference>
<feature type="domain" description="AAA+ ATPase" evidence="8">
    <location>
        <begin position="344"/>
        <end position="479"/>
    </location>
</feature>
<evidence type="ECO:0000256" key="4">
    <source>
        <dbReference type="ARBA" id="ARBA00022842"/>
    </source>
</evidence>
<dbReference type="SMART" id="SM00382">
    <property type="entry name" value="AAA"/>
    <property type="match status" value="1"/>
</dbReference>
<dbReference type="Pfam" id="PF14363">
    <property type="entry name" value="AAA_assoc"/>
    <property type="match status" value="2"/>
</dbReference>
<dbReference type="InterPro" id="IPR025753">
    <property type="entry name" value="AAA_N_dom"/>
</dbReference>
<comment type="cofactor">
    <cofactor evidence="1">
        <name>Mg(2+)</name>
        <dbReference type="ChEBI" id="CHEBI:18420"/>
    </cofactor>
</comment>